<comment type="caution">
    <text evidence="3">The sequence shown here is derived from an EMBL/GenBank/DDBJ whole genome shotgun (WGS) entry which is preliminary data.</text>
</comment>
<evidence type="ECO:0000313" key="3">
    <source>
        <dbReference type="EMBL" id="MTD96282.1"/>
    </source>
</evidence>
<sequence>MAVKGKAILYLRGAMIFLALLLPMISLMPLGWLWLWQRGYALYWLAGAFSLAIIGYVAQVITLRRTLRETPEPALDTVADKVEADPSWTAREQAAWTAVEAIAANVRPAELTDRDRVLNLGMRTIEAVARQIHPQDRNPLWKFTIPEALALIERVSADMRPFVSDNIPLGDQLTVGQVLKIYGWRSAIGFAEKAYDIWRLIRLVNPVTAAAQEAREQITKHLYANVRDQLARQLARAYVREVGRAAIDLYGGRLRVTQAELAGHVSASTQRDRGQATGRAEPLRILIAGQAGAGKSSLVNALSKEVRAVVDAPGGTRDFQPYEVELEGLSGSMVIDSPRIGASNKEQKAFAAKANDSDLIVWALAADKSDARIDLVAITGIRNHFAKRPHRRQPPIIVALTHIDKLTQAAHGAIDFDDPAIVELVRTVAEGLGIPKNDVVPVSLAPGRVPTNTEQLSARIAARVPDARQAQLLRLMEDAAPRWSARRLLGQAGNAAWSAAKSVSPANILKR</sequence>
<name>A0A6I3KR16_9HYPH</name>
<dbReference type="RefSeq" id="WP_154740721.1">
    <property type="nucleotide sequence ID" value="NZ_WMBQ01000002.1"/>
</dbReference>
<protein>
    <recommendedName>
        <fullName evidence="2">G domain-containing protein</fullName>
    </recommendedName>
</protein>
<dbReference type="Pfam" id="PF01926">
    <property type="entry name" value="MMR_HSR1"/>
    <property type="match status" value="1"/>
</dbReference>
<dbReference type="GO" id="GO:0005737">
    <property type="term" value="C:cytoplasm"/>
    <property type="evidence" value="ECO:0007669"/>
    <property type="project" value="TreeGrafter"/>
</dbReference>
<dbReference type="EMBL" id="WMBQ01000002">
    <property type="protein sequence ID" value="MTD96282.1"/>
    <property type="molecule type" value="Genomic_DNA"/>
</dbReference>
<dbReference type="InterPro" id="IPR027417">
    <property type="entry name" value="P-loop_NTPase"/>
</dbReference>
<gene>
    <name evidence="3" type="ORF">GIW81_18230</name>
</gene>
<reference evidence="3 4" key="1">
    <citation type="submission" date="2019-11" db="EMBL/GenBank/DDBJ databases">
        <title>Identification of a novel strain.</title>
        <authorList>
            <person name="Xu Q."/>
            <person name="Wang G."/>
        </authorList>
    </citation>
    <scope>NUCLEOTIDE SEQUENCE [LARGE SCALE GENOMIC DNA]</scope>
    <source>
        <strain evidence="4">xq</strain>
    </source>
</reference>
<dbReference type="PANTHER" id="PTHR42714">
    <property type="entry name" value="TRNA MODIFICATION GTPASE GTPBP3"/>
    <property type="match status" value="1"/>
</dbReference>
<dbReference type="InterPro" id="IPR006073">
    <property type="entry name" value="GTP-bd"/>
</dbReference>
<feature type="transmembrane region" description="Helical" evidence="1">
    <location>
        <begin position="41"/>
        <end position="58"/>
    </location>
</feature>
<keyword evidence="1" id="KW-1133">Transmembrane helix</keyword>
<dbReference type="GO" id="GO:0002098">
    <property type="term" value="P:tRNA wobble uridine modification"/>
    <property type="evidence" value="ECO:0007669"/>
    <property type="project" value="TreeGrafter"/>
</dbReference>
<keyword evidence="1" id="KW-0812">Transmembrane</keyword>
<keyword evidence="4" id="KW-1185">Reference proteome</keyword>
<dbReference type="GO" id="GO:0030488">
    <property type="term" value="P:tRNA methylation"/>
    <property type="evidence" value="ECO:0007669"/>
    <property type="project" value="TreeGrafter"/>
</dbReference>
<proteinExistence type="predicted"/>
<dbReference type="PANTHER" id="PTHR42714:SF2">
    <property type="entry name" value="TRNA MODIFICATION GTPASE GTPBP3, MITOCHONDRIAL"/>
    <property type="match status" value="1"/>
</dbReference>
<evidence type="ECO:0000256" key="1">
    <source>
        <dbReference type="SAM" id="Phobius"/>
    </source>
</evidence>
<evidence type="ECO:0000313" key="4">
    <source>
        <dbReference type="Proteomes" id="UP000440694"/>
    </source>
</evidence>
<accession>A0A6I3KR16</accession>
<keyword evidence="1" id="KW-0472">Membrane</keyword>
<evidence type="ECO:0000259" key="2">
    <source>
        <dbReference type="Pfam" id="PF01926"/>
    </source>
</evidence>
<dbReference type="GO" id="GO:0005525">
    <property type="term" value="F:GTP binding"/>
    <property type="evidence" value="ECO:0007669"/>
    <property type="project" value="InterPro"/>
</dbReference>
<feature type="transmembrane region" description="Helical" evidence="1">
    <location>
        <begin position="9"/>
        <end position="35"/>
    </location>
</feature>
<dbReference type="Gene3D" id="3.40.50.300">
    <property type="entry name" value="P-loop containing nucleotide triphosphate hydrolases"/>
    <property type="match status" value="1"/>
</dbReference>
<organism evidence="3 4">
    <name type="scientific">Hyphomicrobium album</name>
    <dbReference type="NCBI Taxonomy" id="2665159"/>
    <lineage>
        <taxon>Bacteria</taxon>
        <taxon>Pseudomonadati</taxon>
        <taxon>Pseudomonadota</taxon>
        <taxon>Alphaproteobacteria</taxon>
        <taxon>Hyphomicrobiales</taxon>
        <taxon>Hyphomicrobiaceae</taxon>
        <taxon>Hyphomicrobium</taxon>
    </lineage>
</organism>
<dbReference type="AlphaFoldDB" id="A0A6I3KR16"/>
<dbReference type="CDD" id="cd00882">
    <property type="entry name" value="Ras_like_GTPase"/>
    <property type="match status" value="1"/>
</dbReference>
<feature type="domain" description="G" evidence="2">
    <location>
        <begin position="284"/>
        <end position="372"/>
    </location>
</feature>
<dbReference type="SUPFAM" id="SSF52540">
    <property type="entry name" value="P-loop containing nucleoside triphosphate hydrolases"/>
    <property type="match status" value="1"/>
</dbReference>
<dbReference type="Proteomes" id="UP000440694">
    <property type="component" value="Unassembled WGS sequence"/>
</dbReference>